<dbReference type="InterPro" id="IPR013078">
    <property type="entry name" value="His_Pase_superF_clade-1"/>
</dbReference>
<evidence type="ECO:0000313" key="3">
    <source>
        <dbReference type="Proteomes" id="UP001441944"/>
    </source>
</evidence>
<gene>
    <name evidence="2" type="ORF">NBRC116598_08420</name>
</gene>
<dbReference type="PROSITE" id="PS00175">
    <property type="entry name" value="PG_MUTASE"/>
    <property type="match status" value="1"/>
</dbReference>
<name>A0ABQ0AHT0_9RHOB</name>
<protein>
    <submittedName>
        <fullName evidence="2">Histidine phosphatase family protein</fullName>
    </submittedName>
</protein>
<dbReference type="PANTHER" id="PTHR46517:SF1">
    <property type="entry name" value="FRUCTOSE-2,6-BISPHOSPHATASE TIGAR"/>
    <property type="match status" value="1"/>
</dbReference>
<dbReference type="Proteomes" id="UP001441944">
    <property type="component" value="Unassembled WGS sequence"/>
</dbReference>
<dbReference type="Gene3D" id="3.40.50.1240">
    <property type="entry name" value="Phosphoglycerate mutase-like"/>
    <property type="match status" value="1"/>
</dbReference>
<dbReference type="SMART" id="SM00855">
    <property type="entry name" value="PGAM"/>
    <property type="match status" value="1"/>
</dbReference>
<dbReference type="InterPro" id="IPR029033">
    <property type="entry name" value="His_PPase_superfam"/>
</dbReference>
<dbReference type="SUPFAM" id="SSF53254">
    <property type="entry name" value="Phosphoglycerate mutase-like"/>
    <property type="match status" value="1"/>
</dbReference>
<comment type="caution">
    <text evidence="2">The sequence shown here is derived from an EMBL/GenBank/DDBJ whole genome shotgun (WGS) entry which is preliminary data.</text>
</comment>
<dbReference type="Pfam" id="PF00300">
    <property type="entry name" value="His_Phos_1"/>
    <property type="match status" value="1"/>
</dbReference>
<evidence type="ECO:0000256" key="1">
    <source>
        <dbReference type="ARBA" id="ARBA00022801"/>
    </source>
</evidence>
<dbReference type="InterPro" id="IPR051695">
    <property type="entry name" value="Phosphoglycerate_Mutase"/>
</dbReference>
<sequence length="188" mass="20536">MSAASPSWPKLPPQSICLIRHGQTTANRDSIIAGRLDVSLTDLGRQQARALRGHSWPGAIALFSSPLERAQQTCQLGFPDQEFHCHPGLRERDWGQFEGAPLAKLPPRAGRPEGGEDWSEMIIRVAEAITACCAQAQDRLPVLVCHSGVIRATRLLAGQHNTGARAPNAHPISFVWVNDRHKEVAHAL</sequence>
<proteinExistence type="predicted"/>
<accession>A0ABQ0AHT0</accession>
<dbReference type="InterPro" id="IPR001345">
    <property type="entry name" value="PG/BPGM_mutase_AS"/>
</dbReference>
<dbReference type="RefSeq" id="WP_353397297.1">
    <property type="nucleotide sequence ID" value="NZ_BAABWU010000002.1"/>
</dbReference>
<dbReference type="CDD" id="cd07067">
    <property type="entry name" value="HP_PGM_like"/>
    <property type="match status" value="1"/>
</dbReference>
<keyword evidence="1" id="KW-0378">Hydrolase</keyword>
<keyword evidence="3" id="KW-1185">Reference proteome</keyword>
<evidence type="ECO:0000313" key="2">
    <source>
        <dbReference type="EMBL" id="GAA6195398.1"/>
    </source>
</evidence>
<dbReference type="PANTHER" id="PTHR46517">
    <property type="entry name" value="FRUCTOSE-2,6-BISPHOSPHATASE TIGAR"/>
    <property type="match status" value="1"/>
</dbReference>
<organism evidence="2 3">
    <name type="scientific">Pseudophaeobacter arcticus</name>
    <dbReference type="NCBI Taxonomy" id="385492"/>
    <lineage>
        <taxon>Bacteria</taxon>
        <taxon>Pseudomonadati</taxon>
        <taxon>Pseudomonadota</taxon>
        <taxon>Alphaproteobacteria</taxon>
        <taxon>Rhodobacterales</taxon>
        <taxon>Paracoccaceae</taxon>
        <taxon>Pseudophaeobacter</taxon>
    </lineage>
</organism>
<dbReference type="EMBL" id="BAABWU010000002">
    <property type="protein sequence ID" value="GAA6195398.1"/>
    <property type="molecule type" value="Genomic_DNA"/>
</dbReference>
<reference evidence="2 3" key="1">
    <citation type="submission" date="2024-04" db="EMBL/GenBank/DDBJ databases">
        <title>Draft genome sequence of Pseudophaeobacter arcticus NBRC 116598.</title>
        <authorList>
            <person name="Miyakawa T."/>
            <person name="Kusuya Y."/>
            <person name="Miura T."/>
        </authorList>
    </citation>
    <scope>NUCLEOTIDE SEQUENCE [LARGE SCALE GENOMIC DNA]</scope>
    <source>
        <strain evidence="2 3">SU-CL00105</strain>
    </source>
</reference>